<dbReference type="SUPFAM" id="SSF158560">
    <property type="entry name" value="BH3980-like"/>
    <property type="match status" value="1"/>
</dbReference>
<evidence type="ECO:0008006" key="4">
    <source>
        <dbReference type="Google" id="ProtNLM"/>
    </source>
</evidence>
<reference evidence="2 3" key="1">
    <citation type="submission" date="2014-01" db="EMBL/GenBank/DDBJ databases">
        <title>Plasmidome dynamics in the species complex Clostridium novyi sensu lato converts strains of independent lineages into distinctly different pathogens.</title>
        <authorList>
            <person name="Skarin H."/>
            <person name="Segerman B."/>
        </authorList>
    </citation>
    <scope>NUCLEOTIDE SEQUENCE [LARGE SCALE GENOMIC DNA]</scope>
    <source>
        <strain evidence="2 3">4552</strain>
    </source>
</reference>
<feature type="transmembrane region" description="Helical" evidence="1">
    <location>
        <begin position="97"/>
        <end position="115"/>
    </location>
</feature>
<dbReference type="EMBL" id="JENJ01000038">
    <property type="protein sequence ID" value="KGM95515.1"/>
    <property type="molecule type" value="Genomic_DNA"/>
</dbReference>
<keyword evidence="1" id="KW-1133">Transmembrane helix</keyword>
<feature type="transmembrane region" description="Helical" evidence="1">
    <location>
        <begin position="121"/>
        <end position="141"/>
    </location>
</feature>
<organism evidence="2 3">
    <name type="scientific">Clostridium novyi A str. 4552</name>
    <dbReference type="NCBI Taxonomy" id="1444289"/>
    <lineage>
        <taxon>Bacteria</taxon>
        <taxon>Bacillati</taxon>
        <taxon>Bacillota</taxon>
        <taxon>Clostridia</taxon>
        <taxon>Eubacteriales</taxon>
        <taxon>Clostridiaceae</taxon>
        <taxon>Clostridium</taxon>
    </lineage>
</organism>
<dbReference type="OrthoDB" id="1655249at2"/>
<name>A0A0A0I759_CLONO</name>
<evidence type="ECO:0000256" key="1">
    <source>
        <dbReference type="SAM" id="Phobius"/>
    </source>
</evidence>
<keyword evidence="1" id="KW-0472">Membrane</keyword>
<feature type="transmembrane region" description="Helical" evidence="1">
    <location>
        <begin position="207"/>
        <end position="228"/>
    </location>
</feature>
<evidence type="ECO:0000313" key="2">
    <source>
        <dbReference type="EMBL" id="KGM95515.1"/>
    </source>
</evidence>
<gene>
    <name evidence="2" type="ORF">Z968_08915</name>
</gene>
<proteinExistence type="predicted"/>
<dbReference type="Gene3D" id="1.10.1900.10">
    <property type="entry name" value="c-terminal domain of poly(a) binding protein"/>
    <property type="match status" value="1"/>
</dbReference>
<comment type="caution">
    <text evidence="2">The sequence shown here is derived from an EMBL/GenBank/DDBJ whole genome shotgun (WGS) entry which is preliminary data.</text>
</comment>
<feature type="transmembrane region" description="Helical" evidence="1">
    <location>
        <begin position="177"/>
        <end position="195"/>
    </location>
</feature>
<keyword evidence="1" id="KW-0812">Transmembrane</keyword>
<dbReference type="Proteomes" id="UP000030012">
    <property type="component" value="Unassembled WGS sequence"/>
</dbReference>
<evidence type="ECO:0000313" key="3">
    <source>
        <dbReference type="Proteomes" id="UP000030012"/>
    </source>
</evidence>
<accession>A0A0A0I759</accession>
<protein>
    <recommendedName>
        <fullName evidence="4">DUF1129 domain-containing protein</fullName>
    </recommendedName>
</protein>
<dbReference type="AlphaFoldDB" id="A0A0A0I759"/>
<sequence length="239" mass="28399">MMLEWKLKKIRLKEQKRLNDNNFALYKNMVDYIKVSDLTGLQKEEIFQDIMDIMLQAQMEDKNIDLFIGKDYEVFCNNIIEEYSNGISKKYKIVNYIQRYIFVFMSLFIIMGISNKFNGDSISIGVTINQIIFINFIALFLTPILRIRKQGDINIYPIYFPIQKIIKVRRIRNNKSIMVPYCAMFIVSIILNNIIQTVMDIDTTRYIVKIKPLYGAGVISIIMIMELYKIMYNKVWREQ</sequence>